<dbReference type="Gene3D" id="3.10.180.10">
    <property type="entry name" value="2,3-Dihydroxybiphenyl 1,2-Dioxygenase, domain 1"/>
    <property type="match status" value="1"/>
</dbReference>
<dbReference type="InterPro" id="IPR037523">
    <property type="entry name" value="VOC_core"/>
</dbReference>
<proteinExistence type="inferred from homology"/>
<name>A0AA39CPU7_9EURO</name>
<dbReference type="Pfam" id="PF00903">
    <property type="entry name" value="Glyoxalase"/>
    <property type="match status" value="1"/>
</dbReference>
<protein>
    <recommendedName>
        <fullName evidence="2">VOC domain-containing protein</fullName>
    </recommendedName>
</protein>
<dbReference type="PROSITE" id="PS51819">
    <property type="entry name" value="VOC"/>
    <property type="match status" value="1"/>
</dbReference>
<comment type="similarity">
    <text evidence="1">Belongs to the glyoxalase I family.</text>
</comment>
<evidence type="ECO:0000256" key="1">
    <source>
        <dbReference type="ARBA" id="ARBA00010363"/>
    </source>
</evidence>
<organism evidence="3 4">
    <name type="scientific">Knufia peltigerae</name>
    <dbReference type="NCBI Taxonomy" id="1002370"/>
    <lineage>
        <taxon>Eukaryota</taxon>
        <taxon>Fungi</taxon>
        <taxon>Dikarya</taxon>
        <taxon>Ascomycota</taxon>
        <taxon>Pezizomycotina</taxon>
        <taxon>Eurotiomycetes</taxon>
        <taxon>Chaetothyriomycetidae</taxon>
        <taxon>Chaetothyriales</taxon>
        <taxon>Trichomeriaceae</taxon>
        <taxon>Knufia</taxon>
    </lineage>
</organism>
<dbReference type="InterPro" id="IPR004360">
    <property type="entry name" value="Glyas_Fos-R_dOase_dom"/>
</dbReference>
<dbReference type="SUPFAM" id="SSF54593">
    <property type="entry name" value="Glyoxalase/Bleomycin resistance protein/Dihydroxybiphenyl dioxygenase"/>
    <property type="match status" value="1"/>
</dbReference>
<dbReference type="InterPro" id="IPR050383">
    <property type="entry name" value="GlyoxalaseI/FosfomycinResist"/>
</dbReference>
<dbReference type="AlphaFoldDB" id="A0AA39CPU7"/>
<dbReference type="InterPro" id="IPR029068">
    <property type="entry name" value="Glyas_Bleomycin-R_OHBP_Dase"/>
</dbReference>
<feature type="domain" description="VOC" evidence="2">
    <location>
        <begin position="17"/>
        <end position="134"/>
    </location>
</feature>
<keyword evidence="4" id="KW-1185">Reference proteome</keyword>
<dbReference type="EMBL" id="JAPDRN010000168">
    <property type="protein sequence ID" value="KAJ9616195.1"/>
    <property type="molecule type" value="Genomic_DNA"/>
</dbReference>
<comment type="caution">
    <text evidence="3">The sequence shown here is derived from an EMBL/GenBank/DDBJ whole genome shotgun (WGS) entry which is preliminary data.</text>
</comment>
<evidence type="ECO:0000259" key="2">
    <source>
        <dbReference type="PROSITE" id="PS51819"/>
    </source>
</evidence>
<dbReference type="Proteomes" id="UP001172681">
    <property type="component" value="Unassembled WGS sequence"/>
</dbReference>
<gene>
    <name evidence="3" type="ORF">H2204_013990</name>
</gene>
<dbReference type="PANTHER" id="PTHR21366">
    <property type="entry name" value="GLYOXALASE FAMILY PROTEIN"/>
    <property type="match status" value="1"/>
</dbReference>
<dbReference type="PANTHER" id="PTHR21366:SF14">
    <property type="entry name" value="GLYOXALASE DOMAIN-CONTAINING PROTEIN 5"/>
    <property type="match status" value="1"/>
</dbReference>
<evidence type="ECO:0000313" key="3">
    <source>
        <dbReference type="EMBL" id="KAJ9616195.1"/>
    </source>
</evidence>
<evidence type="ECO:0000313" key="4">
    <source>
        <dbReference type="Proteomes" id="UP001172681"/>
    </source>
</evidence>
<sequence length="193" mass="21812">MPDILADLGTTVQAPSYLAHAVLRTSNFKSMVEFWKTFLGAHATYENERLAFITYDEEHHRVAILNKPDTGPKIDSSAGLEHLAFGFKSLEDLARSYRQRKAHGIKPVWCVNHGPTTSLYYRDPDGNKVEVQVDNFDTVEEATAFFHTREFAENPIGVDFDPEELIRRLQSGEDSKAIMKRPNIGPRTAFATI</sequence>
<accession>A0AA39CPU7</accession>
<reference evidence="3" key="1">
    <citation type="submission" date="2022-10" db="EMBL/GenBank/DDBJ databases">
        <title>Culturing micro-colonial fungi from biological soil crusts in the Mojave desert and describing Neophaeococcomyces mojavensis, and introducing the new genera and species Taxawa tesnikishii.</title>
        <authorList>
            <person name="Kurbessoian T."/>
            <person name="Stajich J.E."/>
        </authorList>
    </citation>
    <scope>NUCLEOTIDE SEQUENCE</scope>
    <source>
        <strain evidence="3">TK_35</strain>
    </source>
</reference>